<feature type="compositionally biased region" description="Low complexity" evidence="1">
    <location>
        <begin position="259"/>
        <end position="269"/>
    </location>
</feature>
<evidence type="ECO:0000313" key="2">
    <source>
        <dbReference type="EMBL" id="KAK7462330.1"/>
    </source>
</evidence>
<keyword evidence="3" id="KW-1185">Reference proteome</keyword>
<feature type="compositionally biased region" description="Polar residues" evidence="1">
    <location>
        <begin position="149"/>
        <end position="162"/>
    </location>
</feature>
<proteinExistence type="predicted"/>
<organism evidence="2 3">
    <name type="scientific">Marasmiellus scandens</name>
    <dbReference type="NCBI Taxonomy" id="2682957"/>
    <lineage>
        <taxon>Eukaryota</taxon>
        <taxon>Fungi</taxon>
        <taxon>Dikarya</taxon>
        <taxon>Basidiomycota</taxon>
        <taxon>Agaricomycotina</taxon>
        <taxon>Agaricomycetes</taxon>
        <taxon>Agaricomycetidae</taxon>
        <taxon>Agaricales</taxon>
        <taxon>Marasmiineae</taxon>
        <taxon>Omphalotaceae</taxon>
        <taxon>Marasmiellus</taxon>
    </lineage>
</organism>
<accession>A0ABR1JJZ8</accession>
<feature type="compositionally biased region" description="Basic and acidic residues" evidence="1">
    <location>
        <begin position="233"/>
        <end position="244"/>
    </location>
</feature>
<feature type="compositionally biased region" description="Basic and acidic residues" evidence="1">
    <location>
        <begin position="13"/>
        <end position="22"/>
    </location>
</feature>
<protein>
    <submittedName>
        <fullName evidence="2">Uncharacterized protein</fullName>
    </submittedName>
</protein>
<dbReference type="Proteomes" id="UP001498398">
    <property type="component" value="Unassembled WGS sequence"/>
</dbReference>
<name>A0ABR1JJZ8_9AGAR</name>
<evidence type="ECO:0000256" key="1">
    <source>
        <dbReference type="SAM" id="MobiDB-lite"/>
    </source>
</evidence>
<feature type="region of interest" description="Disordered" evidence="1">
    <location>
        <begin position="146"/>
        <end position="271"/>
    </location>
</feature>
<evidence type="ECO:0000313" key="3">
    <source>
        <dbReference type="Proteomes" id="UP001498398"/>
    </source>
</evidence>
<comment type="caution">
    <text evidence="2">The sequence shown here is derived from an EMBL/GenBank/DDBJ whole genome shotgun (WGS) entry which is preliminary data.</text>
</comment>
<feature type="compositionally biased region" description="Polar residues" evidence="1">
    <location>
        <begin position="60"/>
        <end position="77"/>
    </location>
</feature>
<reference evidence="2 3" key="1">
    <citation type="submission" date="2024-01" db="EMBL/GenBank/DDBJ databases">
        <title>A draft genome for the cacao thread blight pathogen Marasmiellus scandens.</title>
        <authorList>
            <person name="Baruah I.K."/>
            <person name="Leung J."/>
            <person name="Bukari Y."/>
            <person name="Amoako-Attah I."/>
            <person name="Meinhardt L.W."/>
            <person name="Bailey B.A."/>
            <person name="Cohen S.P."/>
        </authorList>
    </citation>
    <scope>NUCLEOTIDE SEQUENCE [LARGE SCALE GENOMIC DNA]</scope>
    <source>
        <strain evidence="2 3">GH-19</strain>
    </source>
</reference>
<dbReference type="EMBL" id="JBANRG010000011">
    <property type="protein sequence ID" value="KAK7462330.1"/>
    <property type="molecule type" value="Genomic_DNA"/>
</dbReference>
<sequence>MIPRPVASSSSRTLEDMPDDARTATPTSRRNSLFDEHSMKSQEQIIHPPQPKISEAQPDSIHNSHPSSNTDDSTQGHEYTMRLRYILKMLRDDDIARYDNSQIPDQELMETPDGQIYLVNRPDVEIPIPTVEEGEITLLRNIYPAPSISGVNSNMNENQTRGDNPRKHGKAKRNFLQEAKSKISRAPLFPGAQGGFIRHDRSTRRPMPSNSSSEDNENKNQRLPHGSGNNNSRESKALGRRRNDGSPPSDPHTSDSDNDTASTSSSSKLSVHDDYNIVHSNKPPKPAVFGTTRFSSVDRSFNEKETFTYNATPRSHEEVMRASFRSIESVIMSALYSQPLKGNSNVQKTILLAIPKLDTYSGESSDFVVFDDWIRDVIRWMNIADLCGPDV</sequence>
<feature type="region of interest" description="Disordered" evidence="1">
    <location>
        <begin position="1"/>
        <end position="77"/>
    </location>
</feature>
<gene>
    <name evidence="2" type="ORF">VKT23_007931</name>
</gene>